<comment type="caution">
    <text evidence="2">The sequence shown here is derived from an EMBL/GenBank/DDBJ whole genome shotgun (WGS) entry which is preliminary data.</text>
</comment>
<evidence type="ECO:0000313" key="2">
    <source>
        <dbReference type="EMBL" id="KAJ1149649.1"/>
    </source>
</evidence>
<evidence type="ECO:0000256" key="1">
    <source>
        <dbReference type="SAM" id="MobiDB-lite"/>
    </source>
</evidence>
<proteinExistence type="predicted"/>
<dbReference type="AlphaFoldDB" id="A0AAV7RBG4"/>
<organism evidence="2 3">
    <name type="scientific">Pleurodeles waltl</name>
    <name type="common">Iberian ribbed newt</name>
    <dbReference type="NCBI Taxonomy" id="8319"/>
    <lineage>
        <taxon>Eukaryota</taxon>
        <taxon>Metazoa</taxon>
        <taxon>Chordata</taxon>
        <taxon>Craniata</taxon>
        <taxon>Vertebrata</taxon>
        <taxon>Euteleostomi</taxon>
        <taxon>Amphibia</taxon>
        <taxon>Batrachia</taxon>
        <taxon>Caudata</taxon>
        <taxon>Salamandroidea</taxon>
        <taxon>Salamandridae</taxon>
        <taxon>Pleurodelinae</taxon>
        <taxon>Pleurodeles</taxon>
    </lineage>
</organism>
<dbReference type="Proteomes" id="UP001066276">
    <property type="component" value="Chromosome 5"/>
</dbReference>
<name>A0AAV7RBG4_PLEWA</name>
<evidence type="ECO:0000313" key="3">
    <source>
        <dbReference type="Proteomes" id="UP001066276"/>
    </source>
</evidence>
<protein>
    <submittedName>
        <fullName evidence="2">Uncharacterized protein</fullName>
    </submittedName>
</protein>
<accession>A0AAV7RBG4</accession>
<sequence length="136" mass="14596">MPRACVVFPAPGALGHRKVSSACCKSGAAPESPPRPHQRKERRGHHGRSPPPAPPGCNDWPVRYRGPRLRHGPGIAGRLHLRAAMLDAASASRSVSSHRQVRDDVWLSYLVLGGRGVFRVTSKVVLGSDEVFVGGV</sequence>
<keyword evidence="3" id="KW-1185">Reference proteome</keyword>
<reference evidence="2" key="1">
    <citation type="journal article" date="2022" name="bioRxiv">
        <title>Sequencing and chromosome-scale assembly of the giantPleurodeles waltlgenome.</title>
        <authorList>
            <person name="Brown T."/>
            <person name="Elewa A."/>
            <person name="Iarovenko S."/>
            <person name="Subramanian E."/>
            <person name="Araus A.J."/>
            <person name="Petzold A."/>
            <person name="Susuki M."/>
            <person name="Suzuki K.-i.T."/>
            <person name="Hayashi T."/>
            <person name="Toyoda A."/>
            <person name="Oliveira C."/>
            <person name="Osipova E."/>
            <person name="Leigh N.D."/>
            <person name="Simon A."/>
            <person name="Yun M.H."/>
        </authorList>
    </citation>
    <scope>NUCLEOTIDE SEQUENCE</scope>
    <source>
        <strain evidence="2">20211129_DDA</strain>
        <tissue evidence="2">Liver</tissue>
    </source>
</reference>
<gene>
    <name evidence="2" type="ORF">NDU88_002454</name>
</gene>
<feature type="compositionally biased region" description="Basic residues" evidence="1">
    <location>
        <begin position="36"/>
        <end position="48"/>
    </location>
</feature>
<feature type="region of interest" description="Disordered" evidence="1">
    <location>
        <begin position="24"/>
        <end position="61"/>
    </location>
</feature>
<dbReference type="EMBL" id="JANPWB010000009">
    <property type="protein sequence ID" value="KAJ1149649.1"/>
    <property type="molecule type" value="Genomic_DNA"/>
</dbReference>